<feature type="region of interest" description="Disordered" evidence="5">
    <location>
        <begin position="196"/>
        <end position="218"/>
    </location>
</feature>
<feature type="compositionally biased region" description="Basic and acidic residues" evidence="5">
    <location>
        <begin position="533"/>
        <end position="546"/>
    </location>
</feature>
<dbReference type="InterPro" id="IPR013083">
    <property type="entry name" value="Znf_RING/FYVE/PHD"/>
</dbReference>
<evidence type="ECO:0000256" key="2">
    <source>
        <dbReference type="ARBA" id="ARBA00022771"/>
    </source>
</evidence>
<feature type="region of interest" description="Disordered" evidence="5">
    <location>
        <begin position="505"/>
        <end position="556"/>
    </location>
</feature>
<keyword evidence="1" id="KW-0479">Metal-binding</keyword>
<evidence type="ECO:0000259" key="6">
    <source>
        <dbReference type="PROSITE" id="PS50016"/>
    </source>
</evidence>
<dbReference type="SUPFAM" id="SSF57850">
    <property type="entry name" value="RING/U-box"/>
    <property type="match status" value="1"/>
</dbReference>
<evidence type="ECO:0000256" key="5">
    <source>
        <dbReference type="SAM" id="MobiDB-lite"/>
    </source>
</evidence>
<keyword evidence="2 4" id="KW-0863">Zinc-finger</keyword>
<dbReference type="RefSeq" id="XP_033606018.1">
    <property type="nucleotide sequence ID" value="XM_033741595.1"/>
</dbReference>
<dbReference type="EMBL" id="ML996565">
    <property type="protein sequence ID" value="KAF2763567.1"/>
    <property type="molecule type" value="Genomic_DNA"/>
</dbReference>
<proteinExistence type="predicted"/>
<dbReference type="PROSITE" id="PS50016">
    <property type="entry name" value="ZF_PHD_2"/>
    <property type="match status" value="1"/>
</dbReference>
<protein>
    <recommendedName>
        <fullName evidence="10">PHD-type domain-containing protein</fullName>
    </recommendedName>
</protein>
<feature type="domain" description="RING-type" evidence="7">
    <location>
        <begin position="5"/>
        <end position="89"/>
    </location>
</feature>
<dbReference type="InterPro" id="IPR011011">
    <property type="entry name" value="Znf_FYVE_PHD"/>
</dbReference>
<dbReference type="InterPro" id="IPR047157">
    <property type="entry name" value="PHRF1/Atg35"/>
</dbReference>
<dbReference type="SMART" id="SM00249">
    <property type="entry name" value="PHD"/>
    <property type="match status" value="1"/>
</dbReference>
<dbReference type="InterPro" id="IPR019787">
    <property type="entry name" value="Znf_PHD-finger"/>
</dbReference>
<dbReference type="PANTHER" id="PTHR12618">
    <property type="entry name" value="PHD AND RING FINGER DOMAIN-CONTAINING PROTEIN 1"/>
    <property type="match status" value="1"/>
</dbReference>
<sequence>MAQTCIVCLSELELSDSDPAIKTEPDDLDSTPTTSGHTALTSKGKEPEQPPTPEDDDQLLAHLLPCGHNLHNECLKPWVERANSCPICRASFNKVELCAQIGGSVIASYDVADKRQEPTLDPGLLIQDELDPDETHQDPCTVCEEYNNGRESELLCCDGCNNTCHPFCAGLSRIPAGPWYCQDCFEDPATLFTSRNRISGPNIRNGRQHRRRQSNPEQEWARVWQSIRSSTGIDLDFPFETPDEQQLNAARRARDDLEQRARVAAEQGAGDRFRRAAETLLDARAQRNKTPPKPEPESQDEIRAWNAFEKAKVVRAGGPSASNRRKRKSRSGTPEEEAMAPEPERTLKRPRTRKTQNTGEASTSIPSALNITNGTPGTVGTVSAPYPEPVLAVAPVAETPIVHPGPSHSRIERATTVTQPSFLQSLLKEVEVNASADDGQLNQIELAPFIDRASSPQSPQLSSPGASPPLSAQATPRAGTPPPLALSRDSPPLASNVIPIYPAAPEFPPFSPADPDAISGNERKDRHNRPSRRSPETSPHRSHDASPTRPNMSYSTKSEIQRMVTAALKPRYRKHEVTKDEYTDINRDVSRLLYDKVGGAVGLADAATRERWQKLAEDEVDVAVKTLRETNPIVKESPYIIAGS</sequence>
<evidence type="ECO:0000259" key="7">
    <source>
        <dbReference type="PROSITE" id="PS50089"/>
    </source>
</evidence>
<dbReference type="GeneID" id="54482649"/>
<dbReference type="AlphaFoldDB" id="A0A6A6WMV0"/>
<dbReference type="SMART" id="SM00184">
    <property type="entry name" value="RING"/>
    <property type="match status" value="2"/>
</dbReference>
<dbReference type="SUPFAM" id="SSF57903">
    <property type="entry name" value="FYVE/PHD zinc finger"/>
    <property type="match status" value="1"/>
</dbReference>
<feature type="region of interest" description="Disordered" evidence="5">
    <location>
        <begin position="447"/>
        <end position="491"/>
    </location>
</feature>
<feature type="compositionally biased region" description="Polar residues" evidence="5">
    <location>
        <begin position="355"/>
        <end position="376"/>
    </location>
</feature>
<evidence type="ECO:0000256" key="4">
    <source>
        <dbReference type="PROSITE-ProRule" id="PRU00175"/>
    </source>
</evidence>
<dbReference type="Gene3D" id="3.30.40.10">
    <property type="entry name" value="Zinc/RING finger domain, C3HC4 (zinc finger)"/>
    <property type="match status" value="2"/>
</dbReference>
<dbReference type="OrthoDB" id="8062037at2759"/>
<evidence type="ECO:0008006" key="10">
    <source>
        <dbReference type="Google" id="ProtNLM"/>
    </source>
</evidence>
<evidence type="ECO:0000256" key="1">
    <source>
        <dbReference type="ARBA" id="ARBA00022723"/>
    </source>
</evidence>
<feature type="compositionally biased region" description="Low complexity" evidence="5">
    <location>
        <begin position="453"/>
        <end position="474"/>
    </location>
</feature>
<gene>
    <name evidence="8" type="ORF">EJ05DRAFT_43314</name>
</gene>
<evidence type="ECO:0000256" key="3">
    <source>
        <dbReference type="ARBA" id="ARBA00022833"/>
    </source>
</evidence>
<keyword evidence="3" id="KW-0862">Zinc</keyword>
<feature type="compositionally biased region" description="Polar residues" evidence="5">
    <location>
        <begin position="30"/>
        <end position="41"/>
    </location>
</feature>
<dbReference type="Pfam" id="PF00628">
    <property type="entry name" value="PHD"/>
    <property type="match status" value="1"/>
</dbReference>
<accession>A0A6A6WMV0</accession>
<feature type="domain" description="PHD-type" evidence="6">
    <location>
        <begin position="137"/>
        <end position="187"/>
    </location>
</feature>
<feature type="region of interest" description="Disordered" evidence="5">
    <location>
        <begin position="313"/>
        <end position="376"/>
    </location>
</feature>
<dbReference type="GO" id="GO:0008270">
    <property type="term" value="F:zinc ion binding"/>
    <property type="evidence" value="ECO:0007669"/>
    <property type="project" value="UniProtKB-KW"/>
</dbReference>
<dbReference type="Proteomes" id="UP000799437">
    <property type="component" value="Unassembled WGS sequence"/>
</dbReference>
<dbReference type="PROSITE" id="PS50089">
    <property type="entry name" value="ZF_RING_2"/>
    <property type="match status" value="1"/>
</dbReference>
<evidence type="ECO:0000313" key="8">
    <source>
        <dbReference type="EMBL" id="KAF2763567.1"/>
    </source>
</evidence>
<dbReference type="Pfam" id="PF13639">
    <property type="entry name" value="zf-RING_2"/>
    <property type="match status" value="1"/>
</dbReference>
<dbReference type="InterPro" id="IPR001841">
    <property type="entry name" value="Znf_RING"/>
</dbReference>
<dbReference type="InterPro" id="IPR001965">
    <property type="entry name" value="Znf_PHD"/>
</dbReference>
<keyword evidence="9" id="KW-1185">Reference proteome</keyword>
<feature type="region of interest" description="Disordered" evidence="5">
    <location>
        <begin position="18"/>
        <end position="58"/>
    </location>
</feature>
<dbReference type="PANTHER" id="PTHR12618:SF20">
    <property type="entry name" value="PHD AND RING FINGER DOMAIN-CONTAINING PROTEIN 1"/>
    <property type="match status" value="1"/>
</dbReference>
<organism evidence="8 9">
    <name type="scientific">Pseudovirgaria hyperparasitica</name>
    <dbReference type="NCBI Taxonomy" id="470096"/>
    <lineage>
        <taxon>Eukaryota</taxon>
        <taxon>Fungi</taxon>
        <taxon>Dikarya</taxon>
        <taxon>Ascomycota</taxon>
        <taxon>Pezizomycotina</taxon>
        <taxon>Dothideomycetes</taxon>
        <taxon>Dothideomycetes incertae sedis</taxon>
        <taxon>Acrospermales</taxon>
        <taxon>Acrospermaceae</taxon>
        <taxon>Pseudovirgaria</taxon>
    </lineage>
</organism>
<name>A0A6A6WMV0_9PEZI</name>
<evidence type="ECO:0000313" key="9">
    <source>
        <dbReference type="Proteomes" id="UP000799437"/>
    </source>
</evidence>
<reference evidence="8" key="1">
    <citation type="journal article" date="2020" name="Stud. Mycol.">
        <title>101 Dothideomycetes genomes: a test case for predicting lifestyles and emergence of pathogens.</title>
        <authorList>
            <person name="Haridas S."/>
            <person name="Albert R."/>
            <person name="Binder M."/>
            <person name="Bloem J."/>
            <person name="Labutti K."/>
            <person name="Salamov A."/>
            <person name="Andreopoulos B."/>
            <person name="Baker S."/>
            <person name="Barry K."/>
            <person name="Bills G."/>
            <person name="Bluhm B."/>
            <person name="Cannon C."/>
            <person name="Castanera R."/>
            <person name="Culley D."/>
            <person name="Daum C."/>
            <person name="Ezra D."/>
            <person name="Gonzalez J."/>
            <person name="Henrissat B."/>
            <person name="Kuo A."/>
            <person name="Liang C."/>
            <person name="Lipzen A."/>
            <person name="Lutzoni F."/>
            <person name="Magnuson J."/>
            <person name="Mondo S."/>
            <person name="Nolan M."/>
            <person name="Ohm R."/>
            <person name="Pangilinan J."/>
            <person name="Park H.-J."/>
            <person name="Ramirez L."/>
            <person name="Alfaro M."/>
            <person name="Sun H."/>
            <person name="Tritt A."/>
            <person name="Yoshinaga Y."/>
            <person name="Zwiers L.-H."/>
            <person name="Turgeon B."/>
            <person name="Goodwin S."/>
            <person name="Spatafora J."/>
            <person name="Crous P."/>
            <person name="Grigoriev I."/>
        </authorList>
    </citation>
    <scope>NUCLEOTIDE SEQUENCE</scope>
    <source>
        <strain evidence="8">CBS 121739</strain>
    </source>
</reference>